<feature type="domain" description="PRC-barrel" evidence="1">
    <location>
        <begin position="170"/>
        <end position="233"/>
    </location>
</feature>
<dbReference type="InterPro" id="IPR011033">
    <property type="entry name" value="PRC_barrel-like_sf"/>
</dbReference>
<dbReference type="InterPro" id="IPR027275">
    <property type="entry name" value="PRC-brl_dom"/>
</dbReference>
<dbReference type="STRING" id="218672.SAMN04489759_10763"/>
<dbReference type="OrthoDB" id="7876889at2"/>
<keyword evidence="3" id="KW-1185">Reference proteome</keyword>
<dbReference type="Proteomes" id="UP000199399">
    <property type="component" value="Unassembled WGS sequence"/>
</dbReference>
<dbReference type="PANTHER" id="PTHR36505:SF1">
    <property type="entry name" value="BLR1072 PROTEIN"/>
    <property type="match status" value="1"/>
</dbReference>
<dbReference type="AlphaFoldDB" id="A0A1G7TUT4"/>
<name>A0A1G7TUT4_9RHOB</name>
<dbReference type="Pfam" id="PF05239">
    <property type="entry name" value="PRC"/>
    <property type="match status" value="1"/>
</dbReference>
<dbReference type="RefSeq" id="WP_093742899.1">
    <property type="nucleotide sequence ID" value="NZ_FNBP01000007.1"/>
</dbReference>
<protein>
    <submittedName>
        <fullName evidence="2">PRC-barrel domain-containing protein</fullName>
    </submittedName>
</protein>
<dbReference type="SUPFAM" id="SSF50346">
    <property type="entry name" value="PRC-barrel domain"/>
    <property type="match status" value="1"/>
</dbReference>
<dbReference type="PANTHER" id="PTHR36505">
    <property type="entry name" value="BLR1072 PROTEIN"/>
    <property type="match status" value="1"/>
</dbReference>
<accession>A0A1G7TUT4</accession>
<proteinExistence type="predicted"/>
<sequence>MKHAPLLAVTLIGSLAATTLRSEPEAPQFIPEDTMIAVSSLSGHKLFIPSEGAKLAEIDLEELKEPAEDWTMAGQVAELVMTRDGTLRGVVVDAGGFLGKGATKVLSLQDLRFLPDADEENEFFLLYTGQKDDLKAAPEYNEDDVRLRAADMRKDGEKVEIVKLGDLGSDEFLGLAAFGQNDNWIGEVSQVTFNEDSKIDQVILDIGGFLGLGETQVALPLDMIELRRLGADDLRAYVSATEEELQKMDPWEEEG</sequence>
<evidence type="ECO:0000313" key="2">
    <source>
        <dbReference type="EMBL" id="SDG38978.1"/>
    </source>
</evidence>
<evidence type="ECO:0000313" key="3">
    <source>
        <dbReference type="Proteomes" id="UP000199399"/>
    </source>
</evidence>
<dbReference type="Gene3D" id="2.30.30.240">
    <property type="entry name" value="PRC-barrel domain"/>
    <property type="match status" value="2"/>
</dbReference>
<evidence type="ECO:0000259" key="1">
    <source>
        <dbReference type="Pfam" id="PF05239"/>
    </source>
</evidence>
<gene>
    <name evidence="2" type="ORF">SAMN04489759_10763</name>
</gene>
<organism evidence="2 3">
    <name type="scientific">Sulfitobacter delicatus</name>
    <dbReference type="NCBI Taxonomy" id="218672"/>
    <lineage>
        <taxon>Bacteria</taxon>
        <taxon>Pseudomonadati</taxon>
        <taxon>Pseudomonadota</taxon>
        <taxon>Alphaproteobacteria</taxon>
        <taxon>Rhodobacterales</taxon>
        <taxon>Roseobacteraceae</taxon>
        <taxon>Sulfitobacter</taxon>
    </lineage>
</organism>
<dbReference type="EMBL" id="FNBP01000007">
    <property type="protein sequence ID" value="SDG38978.1"/>
    <property type="molecule type" value="Genomic_DNA"/>
</dbReference>
<reference evidence="3" key="1">
    <citation type="submission" date="2016-10" db="EMBL/GenBank/DDBJ databases">
        <authorList>
            <person name="Varghese N."/>
            <person name="Submissions S."/>
        </authorList>
    </citation>
    <scope>NUCLEOTIDE SEQUENCE [LARGE SCALE GENOMIC DNA]</scope>
    <source>
        <strain evidence="3">DSM 16477</strain>
    </source>
</reference>